<dbReference type="Pfam" id="PF02669">
    <property type="entry name" value="KdpC"/>
    <property type="match status" value="1"/>
</dbReference>
<keyword evidence="5" id="KW-0547">Nucleotide-binding</keyword>
<keyword evidence="12" id="KW-1185">Reference proteome</keyword>
<keyword evidence="9" id="KW-0406">Ion transport</keyword>
<sequence>MLSSFRTFILLTIILGGGYPLLVTCFAQSFWPNQANGSLVKNRQGQVIASLLIGQSFQSPFYLHGRPSFSNYDPNAAGHSNWPLMLPQRRTLASSIIASSSVKKQPPAMLTYSGSGVDPDIPIPAAVMQFPRISKSCDISQATLKQILSHQRKSGLLGPEIVNVVSFNLALKPVCHAESKSS</sequence>
<gene>
    <name evidence="11" type="ORF">EV690_1454</name>
</gene>
<evidence type="ECO:0000256" key="1">
    <source>
        <dbReference type="ARBA" id="ARBA00022448"/>
    </source>
</evidence>
<evidence type="ECO:0000256" key="9">
    <source>
        <dbReference type="ARBA" id="ARBA00023065"/>
    </source>
</evidence>
<dbReference type="InterPro" id="IPR003820">
    <property type="entry name" value="KdpC"/>
</dbReference>
<dbReference type="OrthoDB" id="9788285at2"/>
<evidence type="ECO:0000256" key="8">
    <source>
        <dbReference type="ARBA" id="ARBA00022989"/>
    </source>
</evidence>
<evidence type="ECO:0000256" key="7">
    <source>
        <dbReference type="ARBA" id="ARBA00022958"/>
    </source>
</evidence>
<dbReference type="PIRSF" id="PIRSF001296">
    <property type="entry name" value="K_ATPase_KdpC"/>
    <property type="match status" value="1"/>
</dbReference>
<evidence type="ECO:0000256" key="2">
    <source>
        <dbReference type="ARBA" id="ARBA00022475"/>
    </source>
</evidence>
<accession>A0A4R1K1J0</accession>
<evidence type="ECO:0000313" key="12">
    <source>
        <dbReference type="Proteomes" id="UP000295565"/>
    </source>
</evidence>
<dbReference type="EMBL" id="SMGD01000012">
    <property type="protein sequence ID" value="TCK57760.1"/>
    <property type="molecule type" value="Genomic_DNA"/>
</dbReference>
<evidence type="ECO:0000313" key="11">
    <source>
        <dbReference type="EMBL" id="TCK57760.1"/>
    </source>
</evidence>
<dbReference type="GO" id="GO:0016020">
    <property type="term" value="C:membrane"/>
    <property type="evidence" value="ECO:0007669"/>
    <property type="project" value="InterPro"/>
</dbReference>
<dbReference type="AlphaFoldDB" id="A0A4R1K1J0"/>
<reference evidence="11 12" key="1">
    <citation type="submission" date="2019-03" db="EMBL/GenBank/DDBJ databases">
        <title>Genomic Encyclopedia of Type Strains, Phase IV (KMG-IV): sequencing the most valuable type-strain genomes for metagenomic binning, comparative biology and taxonomic classification.</title>
        <authorList>
            <person name="Goeker M."/>
        </authorList>
    </citation>
    <scope>NUCLEOTIDE SEQUENCE [LARGE SCALE GENOMIC DNA]</scope>
    <source>
        <strain evidence="11 12">DSM 18577</strain>
    </source>
</reference>
<keyword evidence="3" id="KW-0633">Potassium transport</keyword>
<keyword evidence="4" id="KW-0812">Transmembrane</keyword>
<dbReference type="Proteomes" id="UP000295565">
    <property type="component" value="Unassembled WGS sequence"/>
</dbReference>
<proteinExistence type="predicted"/>
<name>A0A4R1K1J0_9GAMM</name>
<dbReference type="GO" id="GO:0005524">
    <property type="term" value="F:ATP binding"/>
    <property type="evidence" value="ECO:0007669"/>
    <property type="project" value="UniProtKB-KW"/>
</dbReference>
<keyword evidence="6" id="KW-0067">ATP-binding</keyword>
<dbReference type="RefSeq" id="WP_131912307.1">
    <property type="nucleotide sequence ID" value="NZ_OU594967.1"/>
</dbReference>
<evidence type="ECO:0000256" key="5">
    <source>
        <dbReference type="ARBA" id="ARBA00022741"/>
    </source>
</evidence>
<dbReference type="PANTHER" id="PTHR30042:SF2">
    <property type="entry name" value="POTASSIUM-TRANSPORTING ATPASE KDPC SUBUNIT"/>
    <property type="match status" value="1"/>
</dbReference>
<evidence type="ECO:0000256" key="4">
    <source>
        <dbReference type="ARBA" id="ARBA00022692"/>
    </source>
</evidence>
<keyword evidence="1" id="KW-0813">Transport</keyword>
<dbReference type="GO" id="GO:0008556">
    <property type="term" value="F:P-type potassium transmembrane transporter activity"/>
    <property type="evidence" value="ECO:0007669"/>
    <property type="project" value="InterPro"/>
</dbReference>
<evidence type="ECO:0000256" key="10">
    <source>
        <dbReference type="ARBA" id="ARBA00023136"/>
    </source>
</evidence>
<comment type="caution">
    <text evidence="11">The sequence shown here is derived from an EMBL/GenBank/DDBJ whole genome shotgun (WGS) entry which is preliminary data.</text>
</comment>
<evidence type="ECO:0000256" key="6">
    <source>
        <dbReference type="ARBA" id="ARBA00022840"/>
    </source>
</evidence>
<keyword evidence="2" id="KW-1003">Cell membrane</keyword>
<keyword evidence="10" id="KW-0472">Membrane</keyword>
<keyword evidence="8" id="KW-1133">Transmembrane helix</keyword>
<evidence type="ECO:0000256" key="3">
    <source>
        <dbReference type="ARBA" id="ARBA00022538"/>
    </source>
</evidence>
<protein>
    <submittedName>
        <fullName evidence="11">K+-transporting ATPase ATPase C chain</fullName>
    </submittedName>
</protein>
<dbReference type="PANTHER" id="PTHR30042">
    <property type="entry name" value="POTASSIUM-TRANSPORTING ATPASE C CHAIN"/>
    <property type="match status" value="1"/>
</dbReference>
<keyword evidence="7" id="KW-0630">Potassium</keyword>
<organism evidence="11 12">
    <name type="scientific">Celerinatantimonas diazotrophica</name>
    <dbReference type="NCBI Taxonomy" id="412034"/>
    <lineage>
        <taxon>Bacteria</taxon>
        <taxon>Pseudomonadati</taxon>
        <taxon>Pseudomonadota</taxon>
        <taxon>Gammaproteobacteria</taxon>
        <taxon>Celerinatantimonadaceae</taxon>
        <taxon>Celerinatantimonas</taxon>
    </lineage>
</organism>